<dbReference type="Gene3D" id="1.10.260.40">
    <property type="entry name" value="lambda repressor-like DNA-binding domains"/>
    <property type="match status" value="1"/>
</dbReference>
<name>A0ABQ5BP27_9ASTR</name>
<comment type="caution">
    <text evidence="1">The sequence shown here is derived from an EMBL/GenBank/DDBJ whole genome shotgun (WGS) entry which is preliminary data.</text>
</comment>
<evidence type="ECO:0000313" key="1">
    <source>
        <dbReference type="EMBL" id="GJT15994.1"/>
    </source>
</evidence>
<proteinExistence type="predicted"/>
<reference evidence="1" key="2">
    <citation type="submission" date="2022-01" db="EMBL/GenBank/DDBJ databases">
        <authorList>
            <person name="Yamashiro T."/>
            <person name="Shiraishi A."/>
            <person name="Satake H."/>
            <person name="Nakayama K."/>
        </authorList>
    </citation>
    <scope>NUCLEOTIDE SEQUENCE</scope>
</reference>
<reference evidence="1" key="1">
    <citation type="journal article" date="2022" name="Int. J. Mol. Sci.">
        <title>Draft Genome of Tanacetum Coccineum: Genomic Comparison of Closely Related Tanacetum-Family Plants.</title>
        <authorList>
            <person name="Yamashiro T."/>
            <person name="Shiraishi A."/>
            <person name="Nakayama K."/>
            <person name="Satake H."/>
        </authorList>
    </citation>
    <scope>NUCLEOTIDE SEQUENCE</scope>
</reference>
<evidence type="ECO:0000313" key="2">
    <source>
        <dbReference type="Proteomes" id="UP001151760"/>
    </source>
</evidence>
<sequence length="171" mass="19106">MMIFSRNHFCGTQLPVSWLGNHIYTVVAAMASILWCRHGCGSEPRKFITYWRHRPAVYVKKGAVNGLNWWLSSLCAGWFIDAIWCEAVMSLNGCDEDETIRILAGRPTMVAAMADMISNRVGSGEKVPSELKRAIMQGITDKKLTQAQLAQEYESGKAIPNQQIIAYLAKP</sequence>
<dbReference type="Proteomes" id="UP001151760">
    <property type="component" value="Unassembled WGS sequence"/>
</dbReference>
<keyword evidence="2" id="KW-1185">Reference proteome</keyword>
<dbReference type="EMBL" id="BQNB010013439">
    <property type="protein sequence ID" value="GJT15994.1"/>
    <property type="molecule type" value="Genomic_DNA"/>
</dbReference>
<organism evidence="1 2">
    <name type="scientific">Tanacetum coccineum</name>
    <dbReference type="NCBI Taxonomy" id="301880"/>
    <lineage>
        <taxon>Eukaryota</taxon>
        <taxon>Viridiplantae</taxon>
        <taxon>Streptophyta</taxon>
        <taxon>Embryophyta</taxon>
        <taxon>Tracheophyta</taxon>
        <taxon>Spermatophyta</taxon>
        <taxon>Magnoliopsida</taxon>
        <taxon>eudicotyledons</taxon>
        <taxon>Gunneridae</taxon>
        <taxon>Pentapetalae</taxon>
        <taxon>asterids</taxon>
        <taxon>campanulids</taxon>
        <taxon>Asterales</taxon>
        <taxon>Asteraceae</taxon>
        <taxon>Asteroideae</taxon>
        <taxon>Anthemideae</taxon>
        <taxon>Anthemidinae</taxon>
        <taxon>Tanacetum</taxon>
    </lineage>
</organism>
<accession>A0ABQ5BP27</accession>
<gene>
    <name evidence="1" type="ORF">Tco_0874700</name>
</gene>
<protein>
    <submittedName>
        <fullName evidence="1">Uncharacterized protein</fullName>
    </submittedName>
</protein>
<dbReference type="InterPro" id="IPR010982">
    <property type="entry name" value="Lambda_DNA-bd_dom_sf"/>
</dbReference>